<reference evidence="1 2" key="1">
    <citation type="submission" date="2020-08" db="EMBL/GenBank/DDBJ databases">
        <title>Aphidius gifuensis genome sequencing and assembly.</title>
        <authorList>
            <person name="Du Z."/>
        </authorList>
    </citation>
    <scope>NUCLEOTIDE SEQUENCE [LARGE SCALE GENOMIC DNA]</scope>
    <source>
        <strain evidence="1">YNYX2018</strain>
        <tissue evidence="1">Adults</tissue>
    </source>
</reference>
<comment type="caution">
    <text evidence="1">The sequence shown here is derived from an EMBL/GenBank/DDBJ whole genome shotgun (WGS) entry which is preliminary data.</text>
</comment>
<dbReference type="OrthoDB" id="7689555at2759"/>
<keyword evidence="2" id="KW-1185">Reference proteome</keyword>
<name>A0A834XY64_APHGI</name>
<sequence length="399" mass="46583">MDNPRQTTLFRRELERRVNTSFRPVAEIYHEVANELRFQHVAARVPFPSIRTTMYNWSRRRPLPNITTYRSVIANLRLPSWLSLLRLTNVRLRIRLASTNNNAKSLIFMPDVQYLRDLNRRATVNVAFCNWSLPDVGNTTDLLVITVNHQGCTLPVGWAAMNVKNENIIERVLEIIEEEFESINNIYTSPELLTVTRRVFPDASVQLSFAETAVSLINMMYTNNIDVNDENIQNVLSQILGIFLLPRCLARTSFDYVIENMDDATRIVMGNSIAFIQENYINQLFSMDPNNPPYDVMDDTWLNNIRHMQGEMRNGHYVNTFEFIQALLYFLEDSRSKIIKLKNRIGVPSVKVRLCLNKVKLRNFWKWNTIDKPIDQIFLKLQSIITPFIRDTCMEKVTI</sequence>
<gene>
    <name evidence="1" type="ORF">HCN44_011046</name>
</gene>
<organism evidence="1 2">
    <name type="scientific">Aphidius gifuensis</name>
    <name type="common">Parasitoid wasp</name>
    <dbReference type="NCBI Taxonomy" id="684658"/>
    <lineage>
        <taxon>Eukaryota</taxon>
        <taxon>Metazoa</taxon>
        <taxon>Ecdysozoa</taxon>
        <taxon>Arthropoda</taxon>
        <taxon>Hexapoda</taxon>
        <taxon>Insecta</taxon>
        <taxon>Pterygota</taxon>
        <taxon>Neoptera</taxon>
        <taxon>Endopterygota</taxon>
        <taxon>Hymenoptera</taxon>
        <taxon>Apocrita</taxon>
        <taxon>Ichneumonoidea</taxon>
        <taxon>Braconidae</taxon>
        <taxon>Aphidiinae</taxon>
        <taxon>Aphidius</taxon>
    </lineage>
</organism>
<dbReference type="AlphaFoldDB" id="A0A834XY64"/>
<accession>A0A834XY64</accession>
<protein>
    <submittedName>
        <fullName evidence="1">Uncharacterized protein</fullName>
    </submittedName>
</protein>
<dbReference type="Proteomes" id="UP000639338">
    <property type="component" value="Unassembled WGS sequence"/>
</dbReference>
<evidence type="ECO:0000313" key="1">
    <source>
        <dbReference type="EMBL" id="KAF7993802.1"/>
    </source>
</evidence>
<dbReference type="EMBL" id="JACMRX010000003">
    <property type="protein sequence ID" value="KAF7993802.1"/>
    <property type="molecule type" value="Genomic_DNA"/>
</dbReference>
<proteinExistence type="predicted"/>
<evidence type="ECO:0000313" key="2">
    <source>
        <dbReference type="Proteomes" id="UP000639338"/>
    </source>
</evidence>